<name>A0A7L4WPE1_9FLOR</name>
<dbReference type="Gene3D" id="3.40.250.10">
    <property type="entry name" value="Rhodanese-like domain"/>
    <property type="match status" value="1"/>
</dbReference>
<dbReference type="Pfam" id="PF00899">
    <property type="entry name" value="ThiF"/>
    <property type="match status" value="1"/>
</dbReference>
<keyword evidence="2" id="KW-0812">Transmembrane</keyword>
<dbReference type="EMBL" id="MH898941">
    <property type="protein sequence ID" value="QFR99967.1"/>
    <property type="molecule type" value="Genomic_DNA"/>
</dbReference>
<dbReference type="InterPro" id="IPR035985">
    <property type="entry name" value="Ubiquitin-activating_enz"/>
</dbReference>
<reference evidence="4" key="1">
    <citation type="submission" date="2018-09" db="EMBL/GenBank/DDBJ databases">
        <title>Genomics and Phylogenetic analysis of three type specimens of Osmundea (Rhodomelaceae, Rhodophyta).</title>
        <authorList>
            <person name="Hughey J.R."/>
            <person name="Miller K.A."/>
        </authorList>
    </citation>
    <scope>NUCLEOTIDE SEQUENCE</scope>
</reference>
<organism evidence="4">
    <name type="scientific">Osmundea sinicola</name>
    <dbReference type="NCBI Taxonomy" id="290685"/>
    <lineage>
        <taxon>Eukaryota</taxon>
        <taxon>Rhodophyta</taxon>
        <taxon>Florideophyceae</taxon>
        <taxon>Rhodymeniophycidae</taxon>
        <taxon>Ceramiales</taxon>
        <taxon>Rhodomelaceae</taxon>
        <taxon>Laurencieae</taxon>
        <taxon>Osmundea</taxon>
    </lineage>
</organism>
<keyword evidence="4" id="KW-0150">Chloroplast</keyword>
<dbReference type="RefSeq" id="YP_009944673.1">
    <property type="nucleotide sequence ID" value="NC_051457.1"/>
</dbReference>
<proteinExistence type="inferred from homology"/>
<dbReference type="InterPro" id="IPR045886">
    <property type="entry name" value="ThiF/MoeB/HesA"/>
</dbReference>
<keyword evidence="4" id="KW-0934">Plastid</keyword>
<protein>
    <submittedName>
        <fullName evidence="4">Molybdopterin biosynthesis protein</fullName>
    </submittedName>
</protein>
<dbReference type="GO" id="GO:0008641">
    <property type="term" value="F:ubiquitin-like modifier activating enzyme activity"/>
    <property type="evidence" value="ECO:0007669"/>
    <property type="project" value="InterPro"/>
</dbReference>
<dbReference type="CDD" id="cd00757">
    <property type="entry name" value="ThiF_MoeB_HesA_family"/>
    <property type="match status" value="1"/>
</dbReference>
<dbReference type="CDD" id="cd00158">
    <property type="entry name" value="RHOD"/>
    <property type="match status" value="1"/>
</dbReference>
<dbReference type="FunFam" id="3.40.50.720:FF:000080">
    <property type="entry name" value="Thiazole biosynthesis adenylyltransferase ThiF"/>
    <property type="match status" value="1"/>
</dbReference>
<dbReference type="GO" id="GO:0005829">
    <property type="term" value="C:cytosol"/>
    <property type="evidence" value="ECO:0007669"/>
    <property type="project" value="TreeGrafter"/>
</dbReference>
<evidence type="ECO:0000256" key="1">
    <source>
        <dbReference type="ARBA" id="ARBA00009919"/>
    </source>
</evidence>
<dbReference type="Gene3D" id="3.40.50.720">
    <property type="entry name" value="NAD(P)-binding Rossmann-like Domain"/>
    <property type="match status" value="1"/>
</dbReference>
<dbReference type="InterPro" id="IPR001763">
    <property type="entry name" value="Rhodanese-like_dom"/>
</dbReference>
<keyword evidence="2" id="KW-0472">Membrane</keyword>
<dbReference type="PANTHER" id="PTHR10953">
    <property type="entry name" value="UBIQUITIN-ACTIVATING ENZYME E1"/>
    <property type="match status" value="1"/>
</dbReference>
<evidence type="ECO:0000256" key="2">
    <source>
        <dbReference type="SAM" id="Phobius"/>
    </source>
</evidence>
<gene>
    <name evidence="4" type="primary">moeB</name>
</gene>
<dbReference type="GO" id="GO:0016779">
    <property type="term" value="F:nucleotidyltransferase activity"/>
    <property type="evidence" value="ECO:0007669"/>
    <property type="project" value="TreeGrafter"/>
</dbReference>
<feature type="domain" description="Rhodanese" evidence="3">
    <location>
        <begin position="268"/>
        <end position="327"/>
    </location>
</feature>
<dbReference type="GeneID" id="60235025"/>
<dbReference type="SUPFAM" id="SSF52821">
    <property type="entry name" value="Rhodanese/Cell cycle control phosphatase"/>
    <property type="match status" value="1"/>
</dbReference>
<comment type="similarity">
    <text evidence="1">Belongs to the HesA/MoeB/ThiF family.</text>
</comment>
<dbReference type="SUPFAM" id="SSF69572">
    <property type="entry name" value="Activating enzymes of the ubiquitin-like proteins"/>
    <property type="match status" value="1"/>
</dbReference>
<dbReference type="Pfam" id="PF00581">
    <property type="entry name" value="Rhodanese"/>
    <property type="match status" value="1"/>
</dbReference>
<dbReference type="PANTHER" id="PTHR10953:SF102">
    <property type="entry name" value="ADENYLYLTRANSFERASE AND SULFURTRANSFERASE MOCS3"/>
    <property type="match status" value="1"/>
</dbReference>
<accession>A0A7L4WPE1</accession>
<sequence>MLNPILYYVKLSKENYLRYSKQIILENIGIEGQKRIKTAKILMIGAGGLSCPIMMYLTGCGVGYIGIVDLDKIEVSNLNRQILYNEEHVNKFKVQIAKIQLNKINKDCKIIPHQYKFTSLNSKELIKYYDIIIDTSDNFKTRNTINQICYELSKIYIYGAVDSFCGQMSIFNYKDGIKYNNLYSKYISEDKNCNTNGIIGVTTGYIGTLQAIETIKIITGCKQKLNNKIILCDLINTKTITQKIYSHRIKINKILINKQYIQKLESYTKNKQVVIDIRSNEEFLKRHVKKSINIPLKSFKTHKTLKFLRKYGNQNLICIYCNNIKRSLLISSLLTVNQIQHKLLKTNNKTI</sequence>
<evidence type="ECO:0000259" key="3">
    <source>
        <dbReference type="PROSITE" id="PS50206"/>
    </source>
</evidence>
<dbReference type="GO" id="GO:0004792">
    <property type="term" value="F:thiosulfate-cyanide sulfurtransferase activity"/>
    <property type="evidence" value="ECO:0007669"/>
    <property type="project" value="TreeGrafter"/>
</dbReference>
<evidence type="ECO:0000313" key="4">
    <source>
        <dbReference type="EMBL" id="QFR99967.1"/>
    </source>
</evidence>
<dbReference type="AlphaFoldDB" id="A0A7L4WPE1"/>
<dbReference type="GO" id="GO:0008146">
    <property type="term" value="F:sulfotransferase activity"/>
    <property type="evidence" value="ECO:0007669"/>
    <property type="project" value="TreeGrafter"/>
</dbReference>
<dbReference type="InterPro" id="IPR036873">
    <property type="entry name" value="Rhodanese-like_dom_sf"/>
</dbReference>
<geneLocation type="chloroplast" evidence="4"/>
<dbReference type="PROSITE" id="PS50206">
    <property type="entry name" value="RHODANESE_3"/>
    <property type="match status" value="1"/>
</dbReference>
<dbReference type="InterPro" id="IPR000594">
    <property type="entry name" value="ThiF_NAD_FAD-bd"/>
</dbReference>
<feature type="transmembrane region" description="Helical" evidence="2">
    <location>
        <begin position="41"/>
        <end position="67"/>
    </location>
</feature>
<keyword evidence="2" id="KW-1133">Transmembrane helix</keyword>